<keyword evidence="6" id="KW-0677">Repeat</keyword>
<gene>
    <name evidence="16" type="primary">COL1A2_0</name>
    <name evidence="18" type="synonym">LOC105273719</name>
    <name evidence="16" type="ORF">g.27956</name>
</gene>
<evidence type="ECO:0000256" key="6">
    <source>
        <dbReference type="ARBA" id="ARBA00022737"/>
    </source>
</evidence>
<dbReference type="PROSITE" id="PS50835">
    <property type="entry name" value="IG_LIKE"/>
    <property type="match status" value="2"/>
</dbReference>
<evidence type="ECO:0000313" key="18">
    <source>
        <dbReference type="RefSeq" id="XP_011314622.1"/>
    </source>
</evidence>
<dbReference type="AlphaFoldDB" id="A0A0C9QYE4"/>
<evidence type="ECO:0000256" key="13">
    <source>
        <dbReference type="SAM" id="Phobius"/>
    </source>
</evidence>
<comment type="subcellular location">
    <subcellularLocation>
        <location evidence="1">Cell membrane</location>
    </subcellularLocation>
    <subcellularLocation>
        <location evidence="2">Secreted</location>
    </subcellularLocation>
</comment>
<dbReference type="InterPro" id="IPR003112">
    <property type="entry name" value="Olfac-like_dom"/>
</dbReference>
<evidence type="ECO:0000259" key="15">
    <source>
        <dbReference type="PROSITE" id="PS51132"/>
    </source>
</evidence>
<evidence type="ECO:0000256" key="5">
    <source>
        <dbReference type="ARBA" id="ARBA00022729"/>
    </source>
</evidence>
<evidence type="ECO:0000313" key="17">
    <source>
        <dbReference type="Proteomes" id="UP000694866"/>
    </source>
</evidence>
<feature type="transmembrane region" description="Helical" evidence="13">
    <location>
        <begin position="22"/>
        <end position="45"/>
    </location>
</feature>
<reference evidence="18" key="2">
    <citation type="submission" date="2025-04" db="UniProtKB">
        <authorList>
            <consortium name="RefSeq"/>
        </authorList>
    </citation>
    <scope>IDENTIFICATION</scope>
    <source>
        <strain evidence="18">USDA-PBARC FA_bdor</strain>
        <tissue evidence="18">Whole organism</tissue>
    </source>
</reference>
<keyword evidence="3" id="KW-1003">Cell membrane</keyword>
<evidence type="ECO:0000256" key="1">
    <source>
        <dbReference type="ARBA" id="ARBA00004236"/>
    </source>
</evidence>
<dbReference type="GO" id="GO:0005615">
    <property type="term" value="C:extracellular space"/>
    <property type="evidence" value="ECO:0007669"/>
    <property type="project" value="TreeGrafter"/>
</dbReference>
<evidence type="ECO:0000256" key="4">
    <source>
        <dbReference type="ARBA" id="ARBA00022525"/>
    </source>
</evidence>
<dbReference type="SMART" id="SM00409">
    <property type="entry name" value="IG"/>
    <property type="match status" value="2"/>
</dbReference>
<dbReference type="Proteomes" id="UP000694866">
    <property type="component" value="Unplaced"/>
</dbReference>
<keyword evidence="17" id="KW-1185">Reference proteome</keyword>
<proteinExistence type="predicted"/>
<dbReference type="Gene3D" id="2.60.40.10">
    <property type="entry name" value="Immunoglobulins"/>
    <property type="match status" value="2"/>
</dbReference>
<protein>
    <submittedName>
        <fullName evidence="16">COL1A2_0 protein</fullName>
    </submittedName>
</protein>
<evidence type="ECO:0000256" key="3">
    <source>
        <dbReference type="ARBA" id="ARBA00022475"/>
    </source>
</evidence>
<dbReference type="InterPro" id="IPR036179">
    <property type="entry name" value="Ig-like_dom_sf"/>
</dbReference>
<dbReference type="InterPro" id="IPR003599">
    <property type="entry name" value="Ig_sub"/>
</dbReference>
<dbReference type="PROSITE" id="PS51132">
    <property type="entry name" value="OLF"/>
    <property type="match status" value="1"/>
</dbReference>
<evidence type="ECO:0000256" key="9">
    <source>
        <dbReference type="ARBA" id="ARBA00023180"/>
    </source>
</evidence>
<feature type="region of interest" description="Disordered" evidence="12">
    <location>
        <begin position="91"/>
        <end position="115"/>
    </location>
</feature>
<keyword evidence="5" id="KW-0732">Signal</keyword>
<name>A0A0C9QYE4_9HYME</name>
<dbReference type="InterPro" id="IPR050605">
    <property type="entry name" value="Olfactomedin-like_domain"/>
</dbReference>
<evidence type="ECO:0000256" key="10">
    <source>
        <dbReference type="ARBA" id="ARBA00023319"/>
    </source>
</evidence>
<sequence length="844" mass="92700">MSVGQTANSEFGPKATNRHTKLLIYFVVAQFVVQVTCFFYLYGYITRVSSEIHATSSQRVIREKRSSALPIPEENAVSEVFRLRDEKEVGRESKRATVLPDGPVGDTPEPPSASIGSDSWVWLTADTRVPFNAMDALCRKSAEYCPPGSPGTPGLPGLMGDRGLPGIPGPVGPEGPRGLPGHSGERGPRGEPGATGLDGRDGIPGEPGLDGVPGRNGADGSPGRDAQPGRDGTPGLSGRNGTDGKRGAKGSPGPQGPIGPPGSQGLRGSPGTPGQDGKPGIPGVVAWEVKRRNDSKSTELLIAPSIIGEGLPKPLIAVREGSHLRLKCGASGNPPPVVQWSKERAAIPMGPWHVSSVIGDTWNITKINREHMGEYTCIANNGIPPESRHTFRLEVQFPPAIRICHEIIRVLPTSQANGNTMAVLECNVEAFPEPLTWWEKDGGKILDPSSKYRMEIYDKHDMYKFKMRLNITKIGELDYGTYHCGAKNIIDVTMGKVMVQQGTRRIGMGYTDGRERHEVLYGASAPEKIDLSDLCPPQQKCESCPSVKCGYSGSGGCFDITRLVSNITYTGLPPRAGEGVLDLIGKPVYKGATDDAHGYWMYDTLAKTENNTDNIKLWVTRSNDTSYLYEYNRRESVKNSRPTPHKLPYRFKGNGHVVYNGSFFYNPESRPSIYKFDLTHSNTYHHSPKELILPGLSVWGDNYLYSSDHENSFVDFDVDENGLWVVYGLPLNYTAVMKVDAVHMRAQYAWNISLDHHRFGEMFIACGVLYPVHNVTESAMKISLALDLYRNAILNVDLSLSNPYRKTTMIRYNHKMKELHTWDKGNLLAYPVKYQDNATLTSIT</sequence>
<dbReference type="InterPro" id="IPR003598">
    <property type="entry name" value="Ig_sub2"/>
</dbReference>
<keyword evidence="10" id="KW-0393">Immunoglobulin domain</keyword>
<keyword evidence="13" id="KW-0812">Transmembrane</keyword>
<evidence type="ECO:0000256" key="7">
    <source>
        <dbReference type="ARBA" id="ARBA00023136"/>
    </source>
</evidence>
<evidence type="ECO:0000259" key="14">
    <source>
        <dbReference type="PROSITE" id="PS50835"/>
    </source>
</evidence>
<dbReference type="InterPro" id="IPR013783">
    <property type="entry name" value="Ig-like_fold"/>
</dbReference>
<dbReference type="KEGG" id="fas:105273719"/>
<accession>A0A9R1UBG6</accession>
<dbReference type="InterPro" id="IPR007110">
    <property type="entry name" value="Ig-like_dom"/>
</dbReference>
<keyword evidence="13" id="KW-1133">Transmembrane helix</keyword>
<reference evidence="16" key="1">
    <citation type="submission" date="2015-01" db="EMBL/GenBank/DDBJ databases">
        <title>Transcriptome Assembly of Fopius arisanus.</title>
        <authorList>
            <person name="Geib S."/>
        </authorList>
    </citation>
    <scope>NUCLEOTIDE SEQUENCE</scope>
</reference>
<accession>A0A0C9QYE4</accession>
<feature type="domain" description="Ig-like" evidence="14">
    <location>
        <begin position="304"/>
        <end position="396"/>
    </location>
</feature>
<dbReference type="Pfam" id="PF02191">
    <property type="entry name" value="OLF"/>
    <property type="match status" value="1"/>
</dbReference>
<dbReference type="GeneID" id="105273719"/>
<dbReference type="EMBL" id="GBYB01005702">
    <property type="protein sequence ID" value="JAG75469.1"/>
    <property type="molecule type" value="Transcribed_RNA"/>
</dbReference>
<evidence type="ECO:0000256" key="2">
    <source>
        <dbReference type="ARBA" id="ARBA00004613"/>
    </source>
</evidence>
<evidence type="ECO:0000256" key="12">
    <source>
        <dbReference type="SAM" id="MobiDB-lite"/>
    </source>
</evidence>
<feature type="domain" description="Olfactomedin-like" evidence="15">
    <location>
        <begin position="575"/>
        <end position="836"/>
    </location>
</feature>
<dbReference type="GO" id="GO:0007165">
    <property type="term" value="P:signal transduction"/>
    <property type="evidence" value="ECO:0007669"/>
    <property type="project" value="TreeGrafter"/>
</dbReference>
<dbReference type="InterPro" id="IPR008160">
    <property type="entry name" value="Collagen"/>
</dbReference>
<dbReference type="OrthoDB" id="8626508at2759"/>
<dbReference type="PANTHER" id="PTHR23192:SF85">
    <property type="entry name" value="GLIOMEDIN"/>
    <property type="match status" value="1"/>
</dbReference>
<feature type="domain" description="Ig-like" evidence="14">
    <location>
        <begin position="399"/>
        <end position="495"/>
    </location>
</feature>
<dbReference type="PANTHER" id="PTHR23192">
    <property type="entry name" value="OLFACTOMEDIN-RELATED"/>
    <property type="match status" value="1"/>
</dbReference>
<keyword evidence="7 13" id="KW-0472">Membrane</keyword>
<organism evidence="16">
    <name type="scientific">Fopius arisanus</name>
    <dbReference type="NCBI Taxonomy" id="64838"/>
    <lineage>
        <taxon>Eukaryota</taxon>
        <taxon>Metazoa</taxon>
        <taxon>Ecdysozoa</taxon>
        <taxon>Arthropoda</taxon>
        <taxon>Hexapoda</taxon>
        <taxon>Insecta</taxon>
        <taxon>Pterygota</taxon>
        <taxon>Neoptera</taxon>
        <taxon>Endopterygota</taxon>
        <taxon>Hymenoptera</taxon>
        <taxon>Apocrita</taxon>
        <taxon>Ichneumonoidea</taxon>
        <taxon>Braconidae</taxon>
        <taxon>Opiinae</taxon>
        <taxon>Fopius</taxon>
    </lineage>
</organism>
<dbReference type="GO" id="GO:0005886">
    <property type="term" value="C:plasma membrane"/>
    <property type="evidence" value="ECO:0007669"/>
    <property type="project" value="UniProtKB-SubCell"/>
</dbReference>
<evidence type="ECO:0000256" key="8">
    <source>
        <dbReference type="ARBA" id="ARBA00023157"/>
    </source>
</evidence>
<dbReference type="Pfam" id="PF01391">
    <property type="entry name" value="Collagen"/>
    <property type="match status" value="2"/>
</dbReference>
<evidence type="ECO:0000256" key="11">
    <source>
        <dbReference type="PROSITE-ProRule" id="PRU00446"/>
    </source>
</evidence>
<dbReference type="SMART" id="SM00284">
    <property type="entry name" value="OLF"/>
    <property type="match status" value="1"/>
</dbReference>
<keyword evidence="9" id="KW-0325">Glycoprotein</keyword>
<dbReference type="FunFam" id="2.60.40.10:FF:000328">
    <property type="entry name" value="CLUMA_CG000981, isoform A"/>
    <property type="match status" value="1"/>
</dbReference>
<keyword evidence="4" id="KW-0964">Secreted</keyword>
<dbReference type="SUPFAM" id="SSF48726">
    <property type="entry name" value="Immunoglobulin"/>
    <property type="match status" value="2"/>
</dbReference>
<comment type="caution">
    <text evidence="11">Lacks conserved residue(s) required for the propagation of feature annotation.</text>
</comment>
<dbReference type="Pfam" id="PF13927">
    <property type="entry name" value="Ig_3"/>
    <property type="match status" value="2"/>
</dbReference>
<dbReference type="SMART" id="SM00408">
    <property type="entry name" value="IGc2"/>
    <property type="match status" value="2"/>
</dbReference>
<evidence type="ECO:0000313" key="16">
    <source>
        <dbReference type="EMBL" id="JAG75469.1"/>
    </source>
</evidence>
<dbReference type="RefSeq" id="XP_011314622.1">
    <property type="nucleotide sequence ID" value="XM_011316320.1"/>
</dbReference>
<keyword evidence="8" id="KW-1015">Disulfide bond</keyword>
<feature type="region of interest" description="Disordered" evidence="12">
    <location>
        <begin position="144"/>
        <end position="282"/>
    </location>
</feature>